<feature type="compositionally biased region" description="Polar residues" evidence="9">
    <location>
        <begin position="37"/>
        <end position="51"/>
    </location>
</feature>
<organism evidence="11 12">
    <name type="scientific">Athelia psychrophila</name>
    <dbReference type="NCBI Taxonomy" id="1759441"/>
    <lineage>
        <taxon>Eukaryota</taxon>
        <taxon>Fungi</taxon>
        <taxon>Dikarya</taxon>
        <taxon>Basidiomycota</taxon>
        <taxon>Agaricomycotina</taxon>
        <taxon>Agaricomycetes</taxon>
        <taxon>Agaricomycetidae</taxon>
        <taxon>Atheliales</taxon>
        <taxon>Atheliaceae</taxon>
        <taxon>Athelia</taxon>
    </lineage>
</organism>
<dbReference type="Proteomes" id="UP000076532">
    <property type="component" value="Unassembled WGS sequence"/>
</dbReference>
<feature type="repeat" description="WD" evidence="8">
    <location>
        <begin position="302"/>
        <end position="336"/>
    </location>
</feature>
<evidence type="ECO:0000256" key="9">
    <source>
        <dbReference type="SAM" id="MobiDB-lite"/>
    </source>
</evidence>
<accession>A0A166AJG1</accession>
<dbReference type="PROSITE" id="PS50294">
    <property type="entry name" value="WD_REPEATS_REGION"/>
    <property type="match status" value="1"/>
</dbReference>
<feature type="domain" description="BING4 C-terminal" evidence="10">
    <location>
        <begin position="392"/>
        <end position="471"/>
    </location>
</feature>
<evidence type="ECO:0000256" key="1">
    <source>
        <dbReference type="ARBA" id="ARBA00004099"/>
    </source>
</evidence>
<dbReference type="Gene3D" id="2.130.10.10">
    <property type="entry name" value="YVTN repeat-like/Quinoprotein amine dehydrogenase"/>
    <property type="match status" value="2"/>
</dbReference>
<dbReference type="InterPro" id="IPR015943">
    <property type="entry name" value="WD40/YVTN_repeat-like_dom_sf"/>
</dbReference>
<dbReference type="SMART" id="SM01033">
    <property type="entry name" value="BING4CT"/>
    <property type="match status" value="1"/>
</dbReference>
<dbReference type="Pfam" id="PF08149">
    <property type="entry name" value="BING4CT"/>
    <property type="match status" value="1"/>
</dbReference>
<dbReference type="FunFam" id="2.130.10.10:FF:000378">
    <property type="entry name" value="U3 small nucleolar RNA-associated protein 7"/>
    <property type="match status" value="1"/>
</dbReference>
<dbReference type="EMBL" id="KV417659">
    <property type="protein sequence ID" value="KZP11669.1"/>
    <property type="molecule type" value="Genomic_DNA"/>
</dbReference>
<dbReference type="PROSITE" id="PS50082">
    <property type="entry name" value="WD_REPEATS_2"/>
    <property type="match status" value="1"/>
</dbReference>
<evidence type="ECO:0000256" key="8">
    <source>
        <dbReference type="PROSITE-ProRule" id="PRU00221"/>
    </source>
</evidence>
<dbReference type="PANTHER" id="PTHR14085:SF3">
    <property type="entry name" value="WD REPEAT-CONTAINING PROTEIN 46"/>
    <property type="match status" value="1"/>
</dbReference>
<feature type="compositionally biased region" description="Polar residues" evidence="9">
    <location>
        <begin position="483"/>
        <end position="493"/>
    </location>
</feature>
<keyword evidence="3" id="KW-0698">rRNA processing</keyword>
<dbReference type="InterPro" id="IPR012952">
    <property type="entry name" value="BING4_C_dom"/>
</dbReference>
<keyword evidence="4 8" id="KW-0853">WD repeat</keyword>
<evidence type="ECO:0000256" key="3">
    <source>
        <dbReference type="ARBA" id="ARBA00022552"/>
    </source>
</evidence>
<feature type="region of interest" description="Disordered" evidence="9">
    <location>
        <begin position="14"/>
        <end position="67"/>
    </location>
</feature>
<proteinExistence type="predicted"/>
<dbReference type="PANTHER" id="PTHR14085">
    <property type="entry name" value="WD-REPEAT PROTEIN BING4"/>
    <property type="match status" value="1"/>
</dbReference>
<comment type="subcellular location">
    <subcellularLocation>
        <location evidence="2">Nucleus</location>
        <location evidence="2">Nucleolus</location>
    </subcellularLocation>
</comment>
<evidence type="ECO:0000256" key="2">
    <source>
        <dbReference type="ARBA" id="ARBA00004604"/>
    </source>
</evidence>
<keyword evidence="12" id="KW-1185">Reference proteome</keyword>
<dbReference type="STRING" id="436010.A0A166AJG1"/>
<keyword evidence="6" id="KW-0539">Nucleus</keyword>
<gene>
    <name evidence="11" type="ORF">FIBSPDRAFT_1050590</name>
</gene>
<reference evidence="11 12" key="1">
    <citation type="journal article" date="2016" name="Mol. Biol. Evol.">
        <title>Comparative Genomics of Early-Diverging Mushroom-Forming Fungi Provides Insights into the Origins of Lignocellulose Decay Capabilities.</title>
        <authorList>
            <person name="Nagy L.G."/>
            <person name="Riley R."/>
            <person name="Tritt A."/>
            <person name="Adam C."/>
            <person name="Daum C."/>
            <person name="Floudas D."/>
            <person name="Sun H."/>
            <person name="Yadav J.S."/>
            <person name="Pangilinan J."/>
            <person name="Larsson K.H."/>
            <person name="Matsuura K."/>
            <person name="Barry K."/>
            <person name="Labutti K."/>
            <person name="Kuo R."/>
            <person name="Ohm R.A."/>
            <person name="Bhattacharya S.S."/>
            <person name="Shirouzu T."/>
            <person name="Yoshinaga Y."/>
            <person name="Martin F.M."/>
            <person name="Grigoriev I.V."/>
            <person name="Hibbett D.S."/>
        </authorList>
    </citation>
    <scope>NUCLEOTIDE SEQUENCE [LARGE SCALE GENOMIC DNA]</scope>
    <source>
        <strain evidence="11 12">CBS 109695</strain>
    </source>
</reference>
<evidence type="ECO:0000256" key="5">
    <source>
        <dbReference type="ARBA" id="ARBA00022737"/>
    </source>
</evidence>
<name>A0A166AJG1_9AGAM</name>
<dbReference type="Pfam" id="PF00400">
    <property type="entry name" value="WD40"/>
    <property type="match status" value="1"/>
</dbReference>
<dbReference type="InterPro" id="IPR001680">
    <property type="entry name" value="WD40_rpt"/>
</dbReference>
<evidence type="ECO:0000313" key="11">
    <source>
        <dbReference type="EMBL" id="KZP11669.1"/>
    </source>
</evidence>
<sequence length="604" mass="66836">MDSLIAQADALRPLSKRRKIIREGPVKGQKKAKTPAQDETSNSVAQHTSLPKSLRALDPSPEDVPKHAHITNPKLRSHLTRQSTQAVRSKVLLKDAELLLTEDAGKMEVEGEMDRTWRIDQAEIAKSAGQEAAQGRREWKLESGPYKSRYSKNGRHLAIVGKTGHVATFDWKTGTLHTELQLQETCRDITFFQDQSHFAVAQNKYIYIYDRDGVELHCLKSHIEPTRLEFLPYHWLLASVGNAGYLKYQDTSTGQLLVEHRTKFGTCNAMAQNRHNAVIHLGHQNGSVTLWTPNLPHAAVQLLAHLGPVVSVSVDPSSGGRYMSTAGQDGTVKIWDCRNWKGSVREWSARGGSGEVEWSAKGSLAVASGGTVNVYTAPTIHETFTAKAPPPLYLTHPVPHRPLVSLRFCPFQDILTIGHSGGLSSILVPGSGEPNFDSSEADPFENKKARREREVRGLLEKIQPDMIALDPEFVGSLAPPSKLTTAVNDTHNTPFARLPRLEKLRVQGKADETEVGKEDGGEGDDSGKKEDREVREKRKMRGKGKSMKRYLRKQRKNVVDPTAVAVRAKLEKQKEERRATKAAANGGGDGKKASALDRFKRSKA</sequence>
<dbReference type="GO" id="GO:0000462">
    <property type="term" value="P:maturation of SSU-rRNA from tricistronic rRNA transcript (SSU-rRNA, 5.8S rRNA, LSU-rRNA)"/>
    <property type="evidence" value="ECO:0007669"/>
    <property type="project" value="TreeGrafter"/>
</dbReference>
<dbReference type="InterPro" id="IPR040315">
    <property type="entry name" value="WDR46/Utp7"/>
</dbReference>
<comment type="function">
    <text evidence="1">Involved in nucleolar processing of pre-18S ribosomal RNA.</text>
</comment>
<evidence type="ECO:0000256" key="6">
    <source>
        <dbReference type="ARBA" id="ARBA00023242"/>
    </source>
</evidence>
<evidence type="ECO:0000256" key="4">
    <source>
        <dbReference type="ARBA" id="ARBA00022574"/>
    </source>
</evidence>
<evidence type="ECO:0000313" key="12">
    <source>
        <dbReference type="Proteomes" id="UP000076532"/>
    </source>
</evidence>
<evidence type="ECO:0000256" key="7">
    <source>
        <dbReference type="ARBA" id="ARBA00076453"/>
    </source>
</evidence>
<protein>
    <recommendedName>
        <fullName evidence="7">U three protein 7</fullName>
    </recommendedName>
</protein>
<dbReference type="AlphaFoldDB" id="A0A166AJG1"/>
<feature type="compositionally biased region" description="Basic and acidic residues" evidence="9">
    <location>
        <begin position="589"/>
        <end position="604"/>
    </location>
</feature>
<feature type="compositionally biased region" description="Basic and acidic residues" evidence="9">
    <location>
        <begin position="568"/>
        <end position="579"/>
    </location>
</feature>
<keyword evidence="5" id="KW-0677">Repeat</keyword>
<dbReference type="SUPFAM" id="SSF50978">
    <property type="entry name" value="WD40 repeat-like"/>
    <property type="match status" value="1"/>
</dbReference>
<feature type="compositionally biased region" description="Basic residues" evidence="9">
    <location>
        <begin position="537"/>
        <end position="556"/>
    </location>
</feature>
<dbReference type="GO" id="GO:0032040">
    <property type="term" value="C:small-subunit processome"/>
    <property type="evidence" value="ECO:0007669"/>
    <property type="project" value="TreeGrafter"/>
</dbReference>
<feature type="region of interest" description="Disordered" evidence="9">
    <location>
        <begin position="483"/>
        <end position="604"/>
    </location>
</feature>
<dbReference type="InterPro" id="IPR036322">
    <property type="entry name" value="WD40_repeat_dom_sf"/>
</dbReference>
<evidence type="ECO:0000259" key="10">
    <source>
        <dbReference type="SMART" id="SM01033"/>
    </source>
</evidence>
<dbReference type="SMART" id="SM00320">
    <property type="entry name" value="WD40"/>
    <property type="match status" value="3"/>
</dbReference>
<feature type="compositionally biased region" description="Basic and acidic residues" evidence="9">
    <location>
        <begin position="499"/>
        <end position="536"/>
    </location>
</feature>
<dbReference type="OrthoDB" id="10251154at2759"/>
<dbReference type="GO" id="GO:0030686">
    <property type="term" value="C:90S preribosome"/>
    <property type="evidence" value="ECO:0007669"/>
    <property type="project" value="TreeGrafter"/>
</dbReference>